<evidence type="ECO:0000313" key="1">
    <source>
        <dbReference type="EMBL" id="SHH17384.1"/>
    </source>
</evidence>
<accession>A0A1M5QTC5</accession>
<name>A0A1M5QTC5_9BRAD</name>
<dbReference type="EMBL" id="LT670817">
    <property type="protein sequence ID" value="SHH17384.1"/>
    <property type="molecule type" value="Genomic_DNA"/>
</dbReference>
<organism evidence="1 2">
    <name type="scientific">Bradyrhizobium erythrophlei</name>
    <dbReference type="NCBI Taxonomy" id="1437360"/>
    <lineage>
        <taxon>Bacteria</taxon>
        <taxon>Pseudomonadati</taxon>
        <taxon>Pseudomonadota</taxon>
        <taxon>Alphaproteobacteria</taxon>
        <taxon>Hyphomicrobiales</taxon>
        <taxon>Nitrobacteraceae</taxon>
        <taxon>Bradyrhizobium</taxon>
    </lineage>
</organism>
<gene>
    <name evidence="1" type="ORF">SAMN05443248_3951</name>
</gene>
<reference evidence="1 2" key="1">
    <citation type="submission" date="2016-11" db="EMBL/GenBank/DDBJ databases">
        <authorList>
            <person name="Jaros S."/>
            <person name="Januszkiewicz K."/>
            <person name="Wedrychowicz H."/>
        </authorList>
    </citation>
    <scope>NUCLEOTIDE SEQUENCE [LARGE SCALE GENOMIC DNA]</scope>
    <source>
        <strain evidence="1 2">GAS138</strain>
    </source>
</reference>
<evidence type="ECO:0000313" key="2">
    <source>
        <dbReference type="Proteomes" id="UP000189796"/>
    </source>
</evidence>
<dbReference type="AlphaFoldDB" id="A0A1M5QTC5"/>
<protein>
    <submittedName>
        <fullName evidence="1">Uncharacterized protein</fullName>
    </submittedName>
</protein>
<proteinExistence type="predicted"/>
<sequence length="158" mass="16939">MRILEMTDALIPTAFPTRQAAAIEGRSRRGAVTGKLRAALDLMVWSGEKRTDAAEKAGLADCSLRAALRKPHVLAHYNGELAALRTSLRAKNVHRLDGIADDSKNDMARVAAVKALEVIADQADERTGPGAVTLPGLQIIIVQRAPVPHEINPTIIPV</sequence>
<dbReference type="Proteomes" id="UP000189796">
    <property type="component" value="Chromosome I"/>
</dbReference>